<protein>
    <submittedName>
        <fullName evidence="2">Uncharacterized protein</fullName>
    </submittedName>
</protein>
<feature type="compositionally biased region" description="Basic residues" evidence="1">
    <location>
        <begin position="50"/>
        <end position="66"/>
    </location>
</feature>
<accession>A0A9X1B5B6</accession>
<reference evidence="2 3" key="1">
    <citation type="journal article" date="2020" name="Microorganisms">
        <title>Osmotic Adaptation and Compatible Solute Biosynthesis of Phototrophic Bacteria as Revealed from Genome Analyses.</title>
        <authorList>
            <person name="Imhoff J.F."/>
            <person name="Rahn T."/>
            <person name="Kunzel S."/>
            <person name="Keller A."/>
            <person name="Neulinger S.C."/>
        </authorList>
    </citation>
    <scope>NUCLEOTIDE SEQUENCE [LARGE SCALE GENOMIC DNA]</scope>
    <source>
        <strain evidence="2 3">DSM 25653</strain>
    </source>
</reference>
<organism evidence="2 3">
    <name type="scientific">Lamprobacter modestohalophilus</name>
    <dbReference type="NCBI Taxonomy" id="1064514"/>
    <lineage>
        <taxon>Bacteria</taxon>
        <taxon>Pseudomonadati</taxon>
        <taxon>Pseudomonadota</taxon>
        <taxon>Gammaproteobacteria</taxon>
        <taxon>Chromatiales</taxon>
        <taxon>Chromatiaceae</taxon>
        <taxon>Lamprobacter</taxon>
    </lineage>
</organism>
<dbReference type="AlphaFoldDB" id="A0A9X1B5B6"/>
<proteinExistence type="predicted"/>
<feature type="compositionally biased region" description="Low complexity" evidence="1">
    <location>
        <begin position="106"/>
        <end position="139"/>
    </location>
</feature>
<comment type="caution">
    <text evidence="2">The sequence shown here is derived from an EMBL/GenBank/DDBJ whole genome shotgun (WGS) entry which is preliminary data.</text>
</comment>
<dbReference type="Proteomes" id="UP001138768">
    <property type="component" value="Unassembled WGS sequence"/>
</dbReference>
<evidence type="ECO:0000256" key="1">
    <source>
        <dbReference type="SAM" id="MobiDB-lite"/>
    </source>
</evidence>
<feature type="region of interest" description="Disordered" evidence="1">
    <location>
        <begin position="50"/>
        <end position="166"/>
    </location>
</feature>
<keyword evidence="3" id="KW-1185">Reference proteome</keyword>
<feature type="region of interest" description="Disordered" evidence="1">
    <location>
        <begin position="1"/>
        <end position="32"/>
    </location>
</feature>
<gene>
    <name evidence="2" type="ORF">CKO42_18225</name>
</gene>
<dbReference type="EMBL" id="NRRY01000037">
    <property type="protein sequence ID" value="MBK1620340.1"/>
    <property type="molecule type" value="Genomic_DNA"/>
</dbReference>
<sequence length="166" mass="17823">MPGDLRQGACEAGAELRGAPPSDSDGRGGASRDGLFYCLVRAGSAPIARTAHRLRSKTNRNPRARQHLAAGVGADWLASSVPQRCPRHHQGSRQGDSARAVRAETAAQQQEEQQQEQQQAGAQGAAAAQQEEQQDGDQGIAVQQDGRRATTVQPTTPDKQQRWRRG</sequence>
<evidence type="ECO:0000313" key="2">
    <source>
        <dbReference type="EMBL" id="MBK1620340.1"/>
    </source>
</evidence>
<evidence type="ECO:0000313" key="3">
    <source>
        <dbReference type="Proteomes" id="UP001138768"/>
    </source>
</evidence>
<name>A0A9X1B5B6_9GAMM</name>